<accession>A0ABR0MRF9</accession>
<proteinExistence type="predicted"/>
<evidence type="ECO:0000313" key="1">
    <source>
        <dbReference type="EMBL" id="KAK5776579.1"/>
    </source>
</evidence>
<name>A0ABR0MRF9_GOSAR</name>
<evidence type="ECO:0000313" key="2">
    <source>
        <dbReference type="Proteomes" id="UP001358586"/>
    </source>
</evidence>
<organism evidence="1 2">
    <name type="scientific">Gossypium arboreum</name>
    <name type="common">Tree cotton</name>
    <name type="synonym">Gossypium nanking</name>
    <dbReference type="NCBI Taxonomy" id="29729"/>
    <lineage>
        <taxon>Eukaryota</taxon>
        <taxon>Viridiplantae</taxon>
        <taxon>Streptophyta</taxon>
        <taxon>Embryophyta</taxon>
        <taxon>Tracheophyta</taxon>
        <taxon>Spermatophyta</taxon>
        <taxon>Magnoliopsida</taxon>
        <taxon>eudicotyledons</taxon>
        <taxon>Gunneridae</taxon>
        <taxon>Pentapetalae</taxon>
        <taxon>rosids</taxon>
        <taxon>malvids</taxon>
        <taxon>Malvales</taxon>
        <taxon>Malvaceae</taxon>
        <taxon>Malvoideae</taxon>
        <taxon>Gossypium</taxon>
    </lineage>
</organism>
<gene>
    <name evidence="1" type="ORF">PVK06_044539</name>
</gene>
<reference evidence="1 2" key="1">
    <citation type="submission" date="2023-03" db="EMBL/GenBank/DDBJ databases">
        <title>WGS of Gossypium arboreum.</title>
        <authorList>
            <person name="Yu D."/>
        </authorList>
    </citation>
    <scope>NUCLEOTIDE SEQUENCE [LARGE SCALE GENOMIC DNA]</scope>
    <source>
        <tissue evidence="1">Leaf</tissue>
    </source>
</reference>
<keyword evidence="2" id="KW-1185">Reference proteome</keyword>
<comment type="caution">
    <text evidence="1">The sequence shown here is derived from an EMBL/GenBank/DDBJ whole genome shotgun (WGS) entry which is preliminary data.</text>
</comment>
<dbReference type="Proteomes" id="UP001358586">
    <property type="component" value="Chromosome 12"/>
</dbReference>
<sequence length="81" mass="7524">MDRTTCAFAPLVVGGGFTIGGVGRFTIGGDGGGRIDGVGGFTIGSDGGGKTDGVSGFTIGGLGYSGEFGGNVGGDLTSGSG</sequence>
<protein>
    <submittedName>
        <fullName evidence="1">Uncharacterized protein</fullName>
    </submittedName>
</protein>
<dbReference type="EMBL" id="JARKNE010000012">
    <property type="protein sequence ID" value="KAK5776579.1"/>
    <property type="molecule type" value="Genomic_DNA"/>
</dbReference>